<dbReference type="Proteomes" id="UP000325081">
    <property type="component" value="Unassembled WGS sequence"/>
</dbReference>
<evidence type="ECO:0000256" key="2">
    <source>
        <dbReference type="SAM" id="MobiDB-lite"/>
    </source>
</evidence>
<comment type="caution">
    <text evidence="4">The sequence shown here is derived from an EMBL/GenBank/DDBJ whole genome shotgun (WGS) entry which is preliminary data.</text>
</comment>
<evidence type="ECO:0000313" key="4">
    <source>
        <dbReference type="EMBL" id="GER28468.1"/>
    </source>
</evidence>
<organism evidence="4 5">
    <name type="scientific">Striga asiatica</name>
    <name type="common">Asiatic witchweed</name>
    <name type="synonym">Buchnera asiatica</name>
    <dbReference type="NCBI Taxonomy" id="4170"/>
    <lineage>
        <taxon>Eukaryota</taxon>
        <taxon>Viridiplantae</taxon>
        <taxon>Streptophyta</taxon>
        <taxon>Embryophyta</taxon>
        <taxon>Tracheophyta</taxon>
        <taxon>Spermatophyta</taxon>
        <taxon>Magnoliopsida</taxon>
        <taxon>eudicotyledons</taxon>
        <taxon>Gunneridae</taxon>
        <taxon>Pentapetalae</taxon>
        <taxon>asterids</taxon>
        <taxon>lamiids</taxon>
        <taxon>Lamiales</taxon>
        <taxon>Orobanchaceae</taxon>
        <taxon>Buchnereae</taxon>
        <taxon>Striga</taxon>
    </lineage>
</organism>
<dbReference type="GO" id="GO:0004197">
    <property type="term" value="F:cysteine-type endopeptidase activity"/>
    <property type="evidence" value="ECO:0007669"/>
    <property type="project" value="InterPro"/>
</dbReference>
<accession>A0A5A7P7J6</accession>
<dbReference type="InterPro" id="IPR011600">
    <property type="entry name" value="Pept_C14_caspase"/>
</dbReference>
<evidence type="ECO:0000256" key="1">
    <source>
        <dbReference type="ARBA" id="ARBA00009005"/>
    </source>
</evidence>
<evidence type="ECO:0000313" key="5">
    <source>
        <dbReference type="Proteomes" id="UP000325081"/>
    </source>
</evidence>
<dbReference type="InterPro" id="IPR050452">
    <property type="entry name" value="Metacaspase"/>
</dbReference>
<dbReference type="Pfam" id="PF00656">
    <property type="entry name" value="Peptidase_C14"/>
    <property type="match status" value="1"/>
</dbReference>
<comment type="similarity">
    <text evidence="1">Belongs to the peptidase C14B family.</text>
</comment>
<evidence type="ECO:0000259" key="3">
    <source>
        <dbReference type="Pfam" id="PF00656"/>
    </source>
</evidence>
<dbReference type="Gene3D" id="3.40.50.12660">
    <property type="match status" value="1"/>
</dbReference>
<proteinExistence type="inferred from homology"/>
<dbReference type="EMBL" id="BKCP01002558">
    <property type="protein sequence ID" value="GER28468.1"/>
    <property type="molecule type" value="Genomic_DNA"/>
</dbReference>
<dbReference type="GO" id="GO:0006508">
    <property type="term" value="P:proteolysis"/>
    <property type="evidence" value="ECO:0007669"/>
    <property type="project" value="InterPro"/>
</dbReference>
<feature type="domain" description="Peptidase C14 caspase" evidence="3">
    <location>
        <begin position="5"/>
        <end position="124"/>
    </location>
</feature>
<feature type="region of interest" description="Disordered" evidence="2">
    <location>
        <begin position="165"/>
        <end position="198"/>
    </location>
</feature>
<gene>
    <name evidence="4" type="ORF">STAS_04257</name>
</gene>
<dbReference type="PANTHER" id="PTHR48104">
    <property type="entry name" value="METACASPASE-4"/>
    <property type="match status" value="1"/>
</dbReference>
<sequence>MEQGKKMALIVGCNYPNTPNKLHGCHNDALAIRDLRTARFEFIPDNIGLMMDKPESPIMPTGANIKTALNKMVDRAKKGDVLFFHYSGHGTLIERHGLSKREEAIVPCDFNLSTRRHSNVHSELIPSTISSATDVLSQEQQAERPAAEKTKIQVLHSHLSFRSENIHLMTDKSGSNTNTMPTGYGTQHQENTGCDGSN</sequence>
<protein>
    <submittedName>
        <fullName evidence="4">Metacaspase 9</fullName>
    </submittedName>
</protein>
<dbReference type="PANTHER" id="PTHR48104:SF7">
    <property type="entry name" value="METACASPASE-9"/>
    <property type="match status" value="1"/>
</dbReference>
<name>A0A5A7P7J6_STRAF</name>
<dbReference type="AlphaFoldDB" id="A0A5A7P7J6"/>
<keyword evidence="5" id="KW-1185">Reference proteome</keyword>
<dbReference type="GO" id="GO:0005737">
    <property type="term" value="C:cytoplasm"/>
    <property type="evidence" value="ECO:0007669"/>
    <property type="project" value="TreeGrafter"/>
</dbReference>
<reference evidence="5" key="1">
    <citation type="journal article" date="2019" name="Curr. Biol.">
        <title>Genome Sequence of Striga asiatica Provides Insight into the Evolution of Plant Parasitism.</title>
        <authorList>
            <person name="Yoshida S."/>
            <person name="Kim S."/>
            <person name="Wafula E.K."/>
            <person name="Tanskanen J."/>
            <person name="Kim Y.M."/>
            <person name="Honaas L."/>
            <person name="Yang Z."/>
            <person name="Spallek T."/>
            <person name="Conn C.E."/>
            <person name="Ichihashi Y."/>
            <person name="Cheong K."/>
            <person name="Cui S."/>
            <person name="Der J.P."/>
            <person name="Gundlach H."/>
            <person name="Jiao Y."/>
            <person name="Hori C."/>
            <person name="Ishida J.K."/>
            <person name="Kasahara H."/>
            <person name="Kiba T."/>
            <person name="Kim M.S."/>
            <person name="Koo N."/>
            <person name="Laohavisit A."/>
            <person name="Lee Y.H."/>
            <person name="Lumba S."/>
            <person name="McCourt P."/>
            <person name="Mortimer J.C."/>
            <person name="Mutuku J.M."/>
            <person name="Nomura T."/>
            <person name="Sasaki-Sekimoto Y."/>
            <person name="Seto Y."/>
            <person name="Wang Y."/>
            <person name="Wakatake T."/>
            <person name="Sakakibara H."/>
            <person name="Demura T."/>
            <person name="Yamaguchi S."/>
            <person name="Yoneyama K."/>
            <person name="Manabe R.I."/>
            <person name="Nelson D.C."/>
            <person name="Schulman A.H."/>
            <person name="Timko M.P."/>
            <person name="dePamphilis C.W."/>
            <person name="Choi D."/>
            <person name="Shirasu K."/>
        </authorList>
    </citation>
    <scope>NUCLEOTIDE SEQUENCE [LARGE SCALE GENOMIC DNA]</scope>
    <source>
        <strain evidence="5">cv. UVA1</strain>
    </source>
</reference>
<feature type="compositionally biased region" description="Polar residues" evidence="2">
    <location>
        <begin position="172"/>
        <end position="198"/>
    </location>
</feature>
<dbReference type="OrthoDB" id="3223806at2759"/>